<proteinExistence type="predicted"/>
<sequence length="59" mass="6643">MSLAGNPCVIRLAAQVCMWLKFIIRDRGGFSGGLLLFLPVCCRDRTERILAVHTIKILR</sequence>
<comment type="caution">
    <text evidence="1">The sequence shown here is derived from an EMBL/GenBank/DDBJ whole genome shotgun (WGS) entry which is preliminary data.</text>
</comment>
<organism evidence="1 3">
    <name type="scientific">Shigella dysenteriae WRSd3</name>
    <dbReference type="NCBI Taxonomy" id="1401327"/>
    <lineage>
        <taxon>Bacteria</taxon>
        <taxon>Pseudomonadati</taxon>
        <taxon>Pseudomonadota</taxon>
        <taxon>Gammaproteobacteria</taxon>
        <taxon>Enterobacterales</taxon>
        <taxon>Enterobacteriaceae</taxon>
        <taxon>Shigella</taxon>
    </lineage>
</organism>
<dbReference type="AlphaFoldDB" id="A0A090N9J9"/>
<dbReference type="EMBL" id="AXUT01000596">
    <property type="protein sequence ID" value="ESU76323.1"/>
    <property type="molecule type" value="Genomic_DNA"/>
</dbReference>
<evidence type="ECO:0000313" key="2">
    <source>
        <dbReference type="EMBL" id="ESU76323.1"/>
    </source>
</evidence>
<protein>
    <submittedName>
        <fullName evidence="1">Plasmid mobilization protein</fullName>
    </submittedName>
</protein>
<dbReference type="Proteomes" id="UP000017944">
    <property type="component" value="Unassembled WGS sequence"/>
</dbReference>
<keyword evidence="1" id="KW-0614">Plasmid</keyword>
<evidence type="ECO:0000313" key="1">
    <source>
        <dbReference type="EMBL" id="ESU76145.1"/>
    </source>
</evidence>
<evidence type="ECO:0000313" key="3">
    <source>
        <dbReference type="Proteomes" id="UP000017944"/>
    </source>
</evidence>
<dbReference type="PATRIC" id="fig|1401327.3.peg.4156"/>
<name>A0A090N9J9_SHIDY</name>
<dbReference type="EMBL" id="AXUT01000778">
    <property type="protein sequence ID" value="ESU76145.1"/>
    <property type="molecule type" value="Genomic_DNA"/>
</dbReference>
<accession>A0A090N9J9</accession>
<geneLocation type="plasmid" evidence="1">
    <name>unnamed</name>
</geneLocation>
<reference evidence="1 3" key="1">
    <citation type="submission" date="2013-10" db="EMBL/GenBank/DDBJ databases">
        <title>Draft genomes and the virulence plasmids of Sd1617 vaccine constructs: WRSd3 and WRSd5.</title>
        <authorList>
            <person name="Aksomboon Vongsawan A."/>
            <person name="Venkatesan M.M."/>
            <person name="Vaisvil B."/>
            <person name="Emel G."/>
            <person name="Kepatral V."/>
            <person name="Sethabutr O."/>
            <person name="Serichantalergs O."/>
            <person name="Mason C."/>
        </authorList>
    </citation>
    <scope>NUCLEOTIDE SEQUENCE [LARGE SCALE GENOMIC DNA]</scope>
    <source>
        <strain evidence="1 3">WRSd3</strain>
        <plasmid evidence="1">unnamed</plasmid>
    </source>
</reference>
<gene>
    <name evidence="2" type="ORF">WRSd3_04453</name>
    <name evidence="1" type="ORF">WRSd3_p00297</name>
</gene>